<evidence type="ECO:0000313" key="3">
    <source>
        <dbReference type="Proteomes" id="UP001163046"/>
    </source>
</evidence>
<dbReference type="Proteomes" id="UP001163046">
    <property type="component" value="Unassembled WGS sequence"/>
</dbReference>
<dbReference type="OrthoDB" id="5978167at2759"/>
<name>A0A9W9YAA2_9CNID</name>
<evidence type="ECO:0000313" key="2">
    <source>
        <dbReference type="EMBL" id="KAJ7328612.1"/>
    </source>
</evidence>
<gene>
    <name evidence="2" type="ORF">OS493_023881</name>
</gene>
<organism evidence="2 3">
    <name type="scientific">Desmophyllum pertusum</name>
    <dbReference type="NCBI Taxonomy" id="174260"/>
    <lineage>
        <taxon>Eukaryota</taxon>
        <taxon>Metazoa</taxon>
        <taxon>Cnidaria</taxon>
        <taxon>Anthozoa</taxon>
        <taxon>Hexacorallia</taxon>
        <taxon>Scleractinia</taxon>
        <taxon>Caryophylliina</taxon>
        <taxon>Caryophylliidae</taxon>
        <taxon>Desmophyllum</taxon>
    </lineage>
</organism>
<feature type="region of interest" description="Disordered" evidence="1">
    <location>
        <begin position="232"/>
        <end position="251"/>
    </location>
</feature>
<feature type="region of interest" description="Disordered" evidence="1">
    <location>
        <begin position="1"/>
        <end position="32"/>
    </location>
</feature>
<dbReference type="EMBL" id="MU827795">
    <property type="protein sequence ID" value="KAJ7328612.1"/>
    <property type="molecule type" value="Genomic_DNA"/>
</dbReference>
<sequence length="351" mass="41249">MAGLNTRSTRSRSRSRRDSLEDTDKPKSLASNEQFMQLLRTLPDELVRLQRENNTLKNETKVSPSRAEENETLKQKVREYERKLQERVNISPRYSRDTEREDLSNKRIDHEKRLKEHYETREKELISKHKESVLQSRKHHEQQLNNSTEILQKNNNELQNLLNESLHIASQRAEENETLKKKVRECERQLQERVNISPGYSRDAERFSQVKQALDEKRRELDRFKERHAAFSERRVRSDQRRTENTLSSNRQSQLESEYVIEFKDGTRVDAIEVITTKIAYEVVLNVKESFATYTSSVMEILAADAPAIGSDNTTFQNKPNSISVPVLTKEITDKRDKRRATMNSVNLFCL</sequence>
<evidence type="ECO:0000256" key="1">
    <source>
        <dbReference type="SAM" id="MobiDB-lite"/>
    </source>
</evidence>
<feature type="compositionally biased region" description="Polar residues" evidence="1">
    <location>
        <begin position="52"/>
        <end position="63"/>
    </location>
</feature>
<protein>
    <submittedName>
        <fullName evidence="2">Uncharacterized protein</fullName>
    </submittedName>
</protein>
<feature type="compositionally biased region" description="Basic and acidic residues" evidence="1">
    <location>
        <begin position="16"/>
        <end position="27"/>
    </location>
</feature>
<comment type="caution">
    <text evidence="2">The sequence shown here is derived from an EMBL/GenBank/DDBJ whole genome shotgun (WGS) entry which is preliminary data.</text>
</comment>
<feature type="compositionally biased region" description="Basic and acidic residues" evidence="1">
    <location>
        <begin position="232"/>
        <end position="244"/>
    </location>
</feature>
<keyword evidence="3" id="KW-1185">Reference proteome</keyword>
<accession>A0A9W9YAA2</accession>
<proteinExistence type="predicted"/>
<reference evidence="2" key="1">
    <citation type="submission" date="2023-01" db="EMBL/GenBank/DDBJ databases">
        <title>Genome assembly of the deep-sea coral Lophelia pertusa.</title>
        <authorList>
            <person name="Herrera S."/>
            <person name="Cordes E."/>
        </authorList>
    </citation>
    <scope>NUCLEOTIDE SEQUENCE</scope>
    <source>
        <strain evidence="2">USNM1676648</strain>
        <tissue evidence="2">Polyp</tissue>
    </source>
</reference>
<feature type="region of interest" description="Disordered" evidence="1">
    <location>
        <begin position="52"/>
        <end position="74"/>
    </location>
</feature>
<dbReference type="AlphaFoldDB" id="A0A9W9YAA2"/>